<evidence type="ECO:0000259" key="10">
    <source>
        <dbReference type="PROSITE" id="PS51447"/>
    </source>
</evidence>
<evidence type="ECO:0000256" key="1">
    <source>
        <dbReference type="ARBA" id="ARBA00008226"/>
    </source>
</evidence>
<dbReference type="InterPro" id="IPR045864">
    <property type="entry name" value="aa-tRNA-synth_II/BPL/LPL"/>
</dbReference>
<evidence type="ECO:0000256" key="3">
    <source>
        <dbReference type="ARBA" id="ARBA00022741"/>
    </source>
</evidence>
<dbReference type="PROSITE" id="PS51447">
    <property type="entry name" value="FDX_ACB"/>
    <property type="match status" value="1"/>
</dbReference>
<evidence type="ECO:0000259" key="9">
    <source>
        <dbReference type="PROSITE" id="PS50862"/>
    </source>
</evidence>
<reference evidence="11 12" key="1">
    <citation type="submission" date="2015-03" db="EMBL/GenBank/DDBJ databases">
        <title>Luteipulveratus halotolerans sp. nov., a novel actinobacterium (Dermacoccaceae) from Sarawak, Malaysia.</title>
        <authorList>
            <person name="Juboi H."/>
            <person name="Basik A."/>
            <person name="Shamsul S.S."/>
            <person name="Arnold P."/>
            <person name="Schmitt E.K."/>
            <person name="Sanglier J.-J."/>
            <person name="Yeo T."/>
        </authorList>
    </citation>
    <scope>NUCLEOTIDE SEQUENCE [LARGE SCALE GENOMIC DNA]</scope>
    <source>
        <strain evidence="11 12">MN07-A0370</strain>
    </source>
</reference>
<keyword evidence="3" id="KW-0547">Nucleotide-binding</keyword>
<dbReference type="GO" id="GO:0004812">
    <property type="term" value="F:aminoacyl-tRNA ligase activity"/>
    <property type="evidence" value="ECO:0007669"/>
    <property type="project" value="UniProtKB-KW"/>
</dbReference>
<keyword evidence="7 11" id="KW-0030">Aminoacyl-tRNA synthetase</keyword>
<keyword evidence="6" id="KW-0809">Transit peptide</keyword>
<dbReference type="Gene3D" id="3.30.70.380">
    <property type="entry name" value="Ferrodoxin-fold anticodon-binding domain"/>
    <property type="match status" value="1"/>
</dbReference>
<evidence type="ECO:0000256" key="2">
    <source>
        <dbReference type="ARBA" id="ARBA00022598"/>
    </source>
</evidence>
<feature type="domain" description="FDX-ACB" evidence="10">
    <location>
        <begin position="272"/>
        <end position="379"/>
    </location>
</feature>
<dbReference type="SUPFAM" id="SSF54991">
    <property type="entry name" value="Anticodon-binding domain of PheRS"/>
    <property type="match status" value="1"/>
</dbReference>
<keyword evidence="2" id="KW-0436">Ligase</keyword>
<keyword evidence="4" id="KW-0067">ATP-binding</keyword>
<organism evidence="11 12">
    <name type="scientific">Luteipulveratus mongoliensis</name>
    <dbReference type="NCBI Taxonomy" id="571913"/>
    <lineage>
        <taxon>Bacteria</taxon>
        <taxon>Bacillati</taxon>
        <taxon>Actinomycetota</taxon>
        <taxon>Actinomycetes</taxon>
        <taxon>Micrococcales</taxon>
        <taxon>Dermacoccaceae</taxon>
        <taxon>Luteipulveratus</taxon>
    </lineage>
</organism>
<dbReference type="PATRIC" id="fig|571913.6.peg.4745"/>
<keyword evidence="5" id="KW-0648">Protein biosynthesis</keyword>
<dbReference type="Gene3D" id="3.30.930.10">
    <property type="entry name" value="Bira Bifunctional Protein, Domain 2"/>
    <property type="match status" value="1"/>
</dbReference>
<evidence type="ECO:0000256" key="4">
    <source>
        <dbReference type="ARBA" id="ARBA00022840"/>
    </source>
</evidence>
<dbReference type="SUPFAM" id="SSF55681">
    <property type="entry name" value="Class II aaRS and biotin synthetases"/>
    <property type="match status" value="1"/>
</dbReference>
<proteinExistence type="inferred from homology"/>
<evidence type="ECO:0000256" key="8">
    <source>
        <dbReference type="ARBA" id="ARBA00031194"/>
    </source>
</evidence>
<dbReference type="OrthoDB" id="489670at2"/>
<dbReference type="GO" id="GO:0005524">
    <property type="term" value="F:ATP binding"/>
    <property type="evidence" value="ECO:0007669"/>
    <property type="project" value="UniProtKB-KW"/>
</dbReference>
<dbReference type="InterPro" id="IPR005121">
    <property type="entry name" value="Fdx_antiC-bd"/>
</dbReference>
<dbReference type="InterPro" id="IPR036690">
    <property type="entry name" value="Fdx_antiC-bd_sf"/>
</dbReference>
<evidence type="ECO:0000313" key="11">
    <source>
        <dbReference type="EMBL" id="AKU18124.1"/>
    </source>
</evidence>
<dbReference type="GO" id="GO:0000049">
    <property type="term" value="F:tRNA binding"/>
    <property type="evidence" value="ECO:0007669"/>
    <property type="project" value="InterPro"/>
</dbReference>
<dbReference type="EMBL" id="CP011112">
    <property type="protein sequence ID" value="AKU18124.1"/>
    <property type="molecule type" value="Genomic_DNA"/>
</dbReference>
<dbReference type="InterPro" id="IPR006195">
    <property type="entry name" value="aa-tRNA-synth_II"/>
</dbReference>
<dbReference type="KEGG" id="lmoi:VV02_23430"/>
<dbReference type="GO" id="GO:0043039">
    <property type="term" value="P:tRNA aminoacylation"/>
    <property type="evidence" value="ECO:0007669"/>
    <property type="project" value="InterPro"/>
</dbReference>
<dbReference type="RefSeq" id="WP_052595551.1">
    <property type="nucleotide sequence ID" value="NZ_CP011112.1"/>
</dbReference>
<dbReference type="STRING" id="571913.VV02_23430"/>
<sequence length="379" mass="42671">MTTYLSPEQLYDALALRDLTDPASRTEDEPPHAMEQLLNSAVTALAEGWRIDSRIVRVSPLVSVQDNYDRLGFDRTAVTRDARYSRYVSPTVMLRSHTSAAVPDLLKSIAAQRNCDHHDRLYALPGLVYRRDAIDRTHVGAPHQVDLWRVTDGPAQTDTDLMVMVETLVESVLPGARWRTVPSPHPYTRNGRQVDVRHGGEWLELAECGLIDPALLERSGLDSARWSGLALGMGLERALMLRKGIPDIRLLRATDQRIADQMLGLEPWRPVSMQPPIRRDLSLVVGWETDEETLGDRVRTALGPRASWLESVQLLSTATYDDLPHHARRRLQIEPGQVNALVRLTLRPLDRTLTDDAANEIRDEVYRAVHEGHVLELIG</sequence>
<name>A0A0K1JN32_9MICO</name>
<evidence type="ECO:0000313" key="12">
    <source>
        <dbReference type="Proteomes" id="UP000066480"/>
    </source>
</evidence>
<gene>
    <name evidence="11" type="ORF">VV02_23430</name>
</gene>
<dbReference type="SMART" id="SM00896">
    <property type="entry name" value="FDX-ACB"/>
    <property type="match status" value="1"/>
</dbReference>
<comment type="similarity">
    <text evidence="1">Belongs to the class-II aminoacyl-tRNA synthetase family.</text>
</comment>
<evidence type="ECO:0000256" key="7">
    <source>
        <dbReference type="ARBA" id="ARBA00023146"/>
    </source>
</evidence>
<keyword evidence="12" id="KW-1185">Reference proteome</keyword>
<evidence type="ECO:0000256" key="6">
    <source>
        <dbReference type="ARBA" id="ARBA00022946"/>
    </source>
</evidence>
<dbReference type="Pfam" id="PF01409">
    <property type="entry name" value="tRNA-synt_2d"/>
    <property type="match status" value="1"/>
</dbReference>
<feature type="domain" description="Aminoacyl-transfer RNA synthetases class-II family profile" evidence="9">
    <location>
        <begin position="126"/>
        <end position="267"/>
    </location>
</feature>
<dbReference type="AlphaFoldDB" id="A0A0K1JN32"/>
<dbReference type="PROSITE" id="PS50862">
    <property type="entry name" value="AA_TRNA_LIGASE_II"/>
    <property type="match status" value="1"/>
</dbReference>
<dbReference type="GO" id="GO:0006412">
    <property type="term" value="P:translation"/>
    <property type="evidence" value="ECO:0007669"/>
    <property type="project" value="UniProtKB-KW"/>
</dbReference>
<evidence type="ECO:0000256" key="5">
    <source>
        <dbReference type="ARBA" id="ARBA00022917"/>
    </source>
</evidence>
<dbReference type="Proteomes" id="UP000066480">
    <property type="component" value="Chromosome"/>
</dbReference>
<dbReference type="InterPro" id="IPR002319">
    <property type="entry name" value="Phenylalanyl-tRNA_Synthase"/>
</dbReference>
<accession>A0A0K1JN32</accession>
<protein>
    <recommendedName>
        <fullName evidence="8">Phenylalanyl-tRNA synthetase</fullName>
    </recommendedName>
</protein>